<dbReference type="EMBL" id="NQWH01000011">
    <property type="protein sequence ID" value="PHP27892.1"/>
    <property type="molecule type" value="Genomic_DNA"/>
</dbReference>
<comment type="caution">
    <text evidence="1">The sequence shown here is derived from an EMBL/GenBank/DDBJ whole genome shotgun (WGS) entry which is preliminary data.</text>
</comment>
<dbReference type="Proteomes" id="UP000221860">
    <property type="component" value="Unassembled WGS sequence"/>
</dbReference>
<gene>
    <name evidence="1" type="ORF">CJ301_09515</name>
</gene>
<dbReference type="SUPFAM" id="SSF46955">
    <property type="entry name" value="Putative DNA-binding domain"/>
    <property type="match status" value="1"/>
</dbReference>
<dbReference type="RefSeq" id="WP_099276698.1">
    <property type="nucleotide sequence ID" value="NZ_KZ304957.1"/>
</dbReference>
<reference evidence="1 2" key="1">
    <citation type="submission" date="2017-08" db="EMBL/GenBank/DDBJ databases">
        <title>Draft Genome Sequence of Loktanella cinnabarina Strain XM1, Isolated from Coastal Surface Water.</title>
        <authorList>
            <person name="Ma R."/>
            <person name="Wang J."/>
            <person name="Wang Q."/>
            <person name="Ma Z."/>
            <person name="Li J."/>
            <person name="Chen L."/>
        </authorList>
    </citation>
    <scope>NUCLEOTIDE SEQUENCE [LARGE SCALE GENOMIC DNA]</scope>
    <source>
        <strain evidence="1 2">XM1</strain>
    </source>
</reference>
<accession>A0A2G1MGV7</accession>
<dbReference type="Pfam" id="PF05930">
    <property type="entry name" value="Phage_AlpA"/>
    <property type="match status" value="1"/>
</dbReference>
<keyword evidence="2" id="KW-1185">Reference proteome</keyword>
<proteinExistence type="predicted"/>
<dbReference type="Gene3D" id="1.10.238.160">
    <property type="match status" value="1"/>
</dbReference>
<dbReference type="InterPro" id="IPR009061">
    <property type="entry name" value="DNA-bd_dom_put_sf"/>
</dbReference>
<dbReference type="OrthoDB" id="9801242at2"/>
<organism evidence="1 2">
    <name type="scientific">Limimaricola cinnabarinus</name>
    <dbReference type="NCBI Taxonomy" id="1125964"/>
    <lineage>
        <taxon>Bacteria</taxon>
        <taxon>Pseudomonadati</taxon>
        <taxon>Pseudomonadota</taxon>
        <taxon>Alphaproteobacteria</taxon>
        <taxon>Rhodobacterales</taxon>
        <taxon>Paracoccaceae</taxon>
        <taxon>Limimaricola</taxon>
    </lineage>
</organism>
<dbReference type="GO" id="GO:0003677">
    <property type="term" value="F:DNA binding"/>
    <property type="evidence" value="ECO:0007669"/>
    <property type="project" value="UniProtKB-KW"/>
</dbReference>
<dbReference type="InterPro" id="IPR052931">
    <property type="entry name" value="Prophage_regulatory_activator"/>
</dbReference>
<keyword evidence="1" id="KW-0238">DNA-binding</keyword>
<evidence type="ECO:0000313" key="1">
    <source>
        <dbReference type="EMBL" id="PHP27892.1"/>
    </source>
</evidence>
<evidence type="ECO:0000313" key="2">
    <source>
        <dbReference type="Proteomes" id="UP000221860"/>
    </source>
</evidence>
<sequence>MNDKILRRAAVEEMTGLSRSTLYRMMDRGEFPRPARIGQRAVGWRQSVIAQWIEMGATSSDKKPSAL</sequence>
<name>A0A2G1MGV7_9RHOB</name>
<dbReference type="PANTHER" id="PTHR36154">
    <property type="entry name" value="DNA-BINDING TRANSCRIPTIONAL ACTIVATOR ALPA"/>
    <property type="match status" value="1"/>
</dbReference>
<dbReference type="InterPro" id="IPR010260">
    <property type="entry name" value="AlpA"/>
</dbReference>
<protein>
    <submittedName>
        <fullName evidence="1">DNA-binding protein</fullName>
    </submittedName>
</protein>
<dbReference type="PANTHER" id="PTHR36154:SF1">
    <property type="entry name" value="DNA-BINDING TRANSCRIPTIONAL ACTIVATOR ALPA"/>
    <property type="match status" value="1"/>
</dbReference>
<dbReference type="AlphaFoldDB" id="A0A2G1MGV7"/>